<dbReference type="InterPro" id="IPR023296">
    <property type="entry name" value="Glyco_hydro_beta-prop_sf"/>
</dbReference>
<dbReference type="Gene3D" id="2.115.10.20">
    <property type="entry name" value="Glycosyl hydrolase domain, family 43"/>
    <property type="match status" value="2"/>
</dbReference>
<evidence type="ECO:0000313" key="1">
    <source>
        <dbReference type="EMBL" id="SDZ92745.1"/>
    </source>
</evidence>
<dbReference type="Proteomes" id="UP000199041">
    <property type="component" value="Unassembled WGS sequence"/>
</dbReference>
<gene>
    <name evidence="1" type="ORF">SAMN05192529_104120</name>
</gene>
<name>A0A1H3WZX7_9BACT</name>
<keyword evidence="2" id="KW-1185">Reference proteome</keyword>
<evidence type="ECO:0008006" key="3">
    <source>
        <dbReference type="Google" id="ProtNLM"/>
    </source>
</evidence>
<protein>
    <recommendedName>
        <fullName evidence="3">Glycosylase</fullName>
    </recommendedName>
</protein>
<evidence type="ECO:0000313" key="2">
    <source>
        <dbReference type="Proteomes" id="UP000199041"/>
    </source>
</evidence>
<accession>A0A1H3WZX7</accession>
<sequence>MKLKRGHPVLNNGIAKFWRMNQSYQSLIMVLFVLGGCLAKVCAQKNVSALSVPEQTMNAVYQEVKTPYKYGLVMVPPSNDKKMDCPSIFKKGNRWYMVYIIFDGRGYETWLATSKDLLHWDNKGRLMAFSDSADWDANQKAGYVALETIKWGGSYKWQTYQGKYWMSYFGGNSTGYEKGLLSISMAWSKQDPGKVHEWNTLGHPVLMSTDKDVRWWENHTQYKSTVIWDKKLHTGYPFIMYYNANGDSLSKTRGAERIGMAVSKDMTHWIRYKKDPVLDHFQGITGDPVIQKIGNVYVMFYFGAFWKTKGGAFNRFACSYDLIHWTDWTGEDLIAPSEPYDNMFAHKSFVIKHKGVVYHFYCAVNKSDQRGIAVATSKDLGKSTLQFVSPPVKKLKKK</sequence>
<dbReference type="EMBL" id="FNQY01000004">
    <property type="protein sequence ID" value="SDZ92745.1"/>
    <property type="molecule type" value="Genomic_DNA"/>
</dbReference>
<organism evidence="1 2">
    <name type="scientific">Arachidicoccus rhizosphaerae</name>
    <dbReference type="NCBI Taxonomy" id="551991"/>
    <lineage>
        <taxon>Bacteria</taxon>
        <taxon>Pseudomonadati</taxon>
        <taxon>Bacteroidota</taxon>
        <taxon>Chitinophagia</taxon>
        <taxon>Chitinophagales</taxon>
        <taxon>Chitinophagaceae</taxon>
        <taxon>Arachidicoccus</taxon>
    </lineage>
</organism>
<reference evidence="1 2" key="1">
    <citation type="submission" date="2016-10" db="EMBL/GenBank/DDBJ databases">
        <authorList>
            <person name="de Groot N.N."/>
        </authorList>
    </citation>
    <scope>NUCLEOTIDE SEQUENCE [LARGE SCALE GENOMIC DNA]</scope>
    <source>
        <strain evidence="1 2">Vu-144</strain>
    </source>
</reference>
<dbReference type="STRING" id="551991.SAMN05192529_104120"/>
<proteinExistence type="predicted"/>
<dbReference type="SUPFAM" id="SSF75005">
    <property type="entry name" value="Arabinanase/levansucrase/invertase"/>
    <property type="match status" value="2"/>
</dbReference>
<dbReference type="AlphaFoldDB" id="A0A1H3WZX7"/>
<dbReference type="RefSeq" id="WP_244518748.1">
    <property type="nucleotide sequence ID" value="NZ_FNQY01000004.1"/>
</dbReference>